<keyword evidence="1" id="KW-0175">Coiled coil</keyword>
<evidence type="ECO:0000256" key="1">
    <source>
        <dbReference type="SAM" id="Coils"/>
    </source>
</evidence>
<reference evidence="2" key="1">
    <citation type="journal article" date="2014" name="Front. Microbiol.">
        <title>High frequency of phylogenetically diverse reductive dehalogenase-homologous genes in deep subseafloor sedimentary metagenomes.</title>
        <authorList>
            <person name="Kawai M."/>
            <person name="Futagami T."/>
            <person name="Toyoda A."/>
            <person name="Takaki Y."/>
            <person name="Nishi S."/>
            <person name="Hori S."/>
            <person name="Arai W."/>
            <person name="Tsubouchi T."/>
            <person name="Morono Y."/>
            <person name="Uchiyama I."/>
            <person name="Ito T."/>
            <person name="Fujiyama A."/>
            <person name="Inagaki F."/>
            <person name="Takami H."/>
        </authorList>
    </citation>
    <scope>NUCLEOTIDE SEQUENCE</scope>
    <source>
        <strain evidence="2">Expedition CK06-06</strain>
    </source>
</reference>
<dbReference type="EMBL" id="BARS01018256">
    <property type="protein sequence ID" value="GAF92408.1"/>
    <property type="molecule type" value="Genomic_DNA"/>
</dbReference>
<accession>X0TFQ5</accession>
<organism evidence="2">
    <name type="scientific">marine sediment metagenome</name>
    <dbReference type="NCBI Taxonomy" id="412755"/>
    <lineage>
        <taxon>unclassified sequences</taxon>
        <taxon>metagenomes</taxon>
        <taxon>ecological metagenomes</taxon>
    </lineage>
</organism>
<comment type="caution">
    <text evidence="2">The sequence shown here is derived from an EMBL/GenBank/DDBJ whole genome shotgun (WGS) entry which is preliminary data.</text>
</comment>
<evidence type="ECO:0000313" key="2">
    <source>
        <dbReference type="EMBL" id="GAF92408.1"/>
    </source>
</evidence>
<proteinExistence type="predicted"/>
<gene>
    <name evidence="2" type="ORF">S01H1_29721</name>
</gene>
<dbReference type="AlphaFoldDB" id="X0TFQ5"/>
<feature type="non-terminal residue" evidence="2">
    <location>
        <position position="1"/>
    </location>
</feature>
<protein>
    <submittedName>
        <fullName evidence="2">Uncharacterized protein</fullName>
    </submittedName>
</protein>
<name>X0TFQ5_9ZZZZ</name>
<sequence>FTAVGNSGLVISSDGKFNALKEDDALGLFEIIIVPEVSTPTLTIPLGKAAGADMNVKLPKNAELTYADLLRIAYEQNRESLDKLAASDRVWEAEDFPKPLLLPALRAAERSLLEEIEKEQSALKQRDDEKRRKRLEEKRRELTEIRKRLAQIWLF</sequence>
<feature type="coiled-coil region" evidence="1">
    <location>
        <begin position="106"/>
        <end position="152"/>
    </location>
</feature>